<evidence type="ECO:0000313" key="6">
    <source>
        <dbReference type="Proteomes" id="UP001157109"/>
    </source>
</evidence>
<keyword evidence="3" id="KW-0804">Transcription</keyword>
<dbReference type="PANTHER" id="PTHR33154:SF33">
    <property type="entry name" value="TRANSCRIPTIONAL REPRESSOR SDPR"/>
    <property type="match status" value="1"/>
</dbReference>
<dbReference type="PROSITE" id="PS50987">
    <property type="entry name" value="HTH_ARSR_2"/>
    <property type="match status" value="1"/>
</dbReference>
<gene>
    <name evidence="5" type="ORF">GCM10025862_26520</name>
</gene>
<evidence type="ECO:0000256" key="3">
    <source>
        <dbReference type="ARBA" id="ARBA00023163"/>
    </source>
</evidence>
<dbReference type="NCBIfam" id="NF033788">
    <property type="entry name" value="HTH_metalloreg"/>
    <property type="match status" value="1"/>
</dbReference>
<dbReference type="SMART" id="SM00418">
    <property type="entry name" value="HTH_ARSR"/>
    <property type="match status" value="1"/>
</dbReference>
<organism evidence="5 6">
    <name type="scientific">Arsenicicoccus piscis</name>
    <dbReference type="NCBI Taxonomy" id="673954"/>
    <lineage>
        <taxon>Bacteria</taxon>
        <taxon>Bacillati</taxon>
        <taxon>Actinomycetota</taxon>
        <taxon>Actinomycetes</taxon>
        <taxon>Micrococcales</taxon>
        <taxon>Intrasporangiaceae</taxon>
        <taxon>Arsenicicoccus</taxon>
    </lineage>
</organism>
<evidence type="ECO:0000259" key="4">
    <source>
        <dbReference type="PROSITE" id="PS50987"/>
    </source>
</evidence>
<dbReference type="Proteomes" id="UP001157109">
    <property type="component" value="Unassembled WGS sequence"/>
</dbReference>
<keyword evidence="6" id="KW-1185">Reference proteome</keyword>
<reference evidence="6" key="1">
    <citation type="journal article" date="2019" name="Int. J. Syst. Evol. Microbiol.">
        <title>The Global Catalogue of Microorganisms (GCM) 10K type strain sequencing project: providing services to taxonomists for standard genome sequencing and annotation.</title>
        <authorList>
            <consortium name="The Broad Institute Genomics Platform"/>
            <consortium name="The Broad Institute Genome Sequencing Center for Infectious Disease"/>
            <person name="Wu L."/>
            <person name="Ma J."/>
        </authorList>
    </citation>
    <scope>NUCLEOTIDE SEQUENCE [LARGE SCALE GENOMIC DNA]</scope>
    <source>
        <strain evidence="6">NBRC 105830</strain>
    </source>
</reference>
<keyword evidence="1" id="KW-0805">Transcription regulation</keyword>
<dbReference type="Pfam" id="PF12840">
    <property type="entry name" value="HTH_20"/>
    <property type="match status" value="1"/>
</dbReference>
<dbReference type="CDD" id="cd00090">
    <property type="entry name" value="HTH_ARSR"/>
    <property type="match status" value="1"/>
</dbReference>
<name>A0ABQ6HQI8_9MICO</name>
<comment type="caution">
    <text evidence="5">The sequence shown here is derived from an EMBL/GenBank/DDBJ whole genome shotgun (WGS) entry which is preliminary data.</text>
</comment>
<evidence type="ECO:0000256" key="1">
    <source>
        <dbReference type="ARBA" id="ARBA00023015"/>
    </source>
</evidence>
<dbReference type="Gene3D" id="1.10.10.10">
    <property type="entry name" value="Winged helix-like DNA-binding domain superfamily/Winged helix DNA-binding domain"/>
    <property type="match status" value="1"/>
</dbReference>
<keyword evidence="2" id="KW-0238">DNA-binding</keyword>
<dbReference type="InterPro" id="IPR011991">
    <property type="entry name" value="ArsR-like_HTH"/>
</dbReference>
<dbReference type="InterPro" id="IPR036388">
    <property type="entry name" value="WH-like_DNA-bd_sf"/>
</dbReference>
<protein>
    <submittedName>
        <fullName evidence="5">Transcriptional regulator</fullName>
    </submittedName>
</protein>
<dbReference type="PANTHER" id="PTHR33154">
    <property type="entry name" value="TRANSCRIPTIONAL REGULATOR, ARSR FAMILY"/>
    <property type="match status" value="1"/>
</dbReference>
<dbReference type="InterPro" id="IPR036390">
    <property type="entry name" value="WH_DNA-bd_sf"/>
</dbReference>
<evidence type="ECO:0000256" key="2">
    <source>
        <dbReference type="ARBA" id="ARBA00023125"/>
    </source>
</evidence>
<dbReference type="EMBL" id="BSUJ01000001">
    <property type="protein sequence ID" value="GMA20631.1"/>
    <property type="molecule type" value="Genomic_DNA"/>
</dbReference>
<sequence>MTGKQPLAYRQVVADVFRALDDETRRLILDELAAEDGRTLFDICTLLTMRHGIASTRQAISQHLAILEGAGLVTTQRRGRTKLHYFHPEPLAEITRRWPTPREGTH</sequence>
<proteinExistence type="predicted"/>
<feature type="domain" description="HTH arsR-type" evidence="4">
    <location>
        <begin position="7"/>
        <end position="106"/>
    </location>
</feature>
<dbReference type="InterPro" id="IPR001845">
    <property type="entry name" value="HTH_ArsR_DNA-bd_dom"/>
</dbReference>
<evidence type="ECO:0000313" key="5">
    <source>
        <dbReference type="EMBL" id="GMA20631.1"/>
    </source>
</evidence>
<dbReference type="SUPFAM" id="SSF46785">
    <property type="entry name" value="Winged helix' DNA-binding domain"/>
    <property type="match status" value="1"/>
</dbReference>
<dbReference type="InterPro" id="IPR051081">
    <property type="entry name" value="HTH_MetalResp_TranReg"/>
</dbReference>
<accession>A0ABQ6HQI8</accession>